<evidence type="ECO:0000313" key="3">
    <source>
        <dbReference type="Proteomes" id="UP000789706"/>
    </source>
</evidence>
<reference evidence="2" key="1">
    <citation type="submission" date="2021-06" db="EMBL/GenBank/DDBJ databases">
        <authorList>
            <person name="Kallberg Y."/>
            <person name="Tangrot J."/>
            <person name="Rosling A."/>
        </authorList>
    </citation>
    <scope>NUCLEOTIDE SEQUENCE</scope>
    <source>
        <strain evidence="2">AZ414A</strain>
    </source>
</reference>
<accession>A0A9N9H1H3</accession>
<gene>
    <name evidence="2" type="ORF">DEBURN_LOCUS11420</name>
</gene>
<organism evidence="2 3">
    <name type="scientific">Diversispora eburnea</name>
    <dbReference type="NCBI Taxonomy" id="1213867"/>
    <lineage>
        <taxon>Eukaryota</taxon>
        <taxon>Fungi</taxon>
        <taxon>Fungi incertae sedis</taxon>
        <taxon>Mucoromycota</taxon>
        <taxon>Glomeromycotina</taxon>
        <taxon>Glomeromycetes</taxon>
        <taxon>Diversisporales</taxon>
        <taxon>Diversisporaceae</taxon>
        <taxon>Diversispora</taxon>
    </lineage>
</organism>
<feature type="compositionally biased region" description="Basic and acidic residues" evidence="1">
    <location>
        <begin position="48"/>
        <end position="64"/>
    </location>
</feature>
<dbReference type="EMBL" id="CAJVPK010006265">
    <property type="protein sequence ID" value="CAG8649734.1"/>
    <property type="molecule type" value="Genomic_DNA"/>
</dbReference>
<dbReference type="Proteomes" id="UP000789706">
    <property type="component" value="Unassembled WGS sequence"/>
</dbReference>
<proteinExistence type="predicted"/>
<comment type="caution">
    <text evidence="2">The sequence shown here is derived from an EMBL/GenBank/DDBJ whole genome shotgun (WGS) entry which is preliminary data.</text>
</comment>
<feature type="compositionally biased region" description="Basic and acidic residues" evidence="1">
    <location>
        <begin position="17"/>
        <end position="41"/>
    </location>
</feature>
<feature type="region of interest" description="Disordered" evidence="1">
    <location>
        <begin position="17"/>
        <end position="78"/>
    </location>
</feature>
<feature type="non-terminal residue" evidence="2">
    <location>
        <position position="78"/>
    </location>
</feature>
<keyword evidence="3" id="KW-1185">Reference proteome</keyword>
<evidence type="ECO:0000256" key="1">
    <source>
        <dbReference type="SAM" id="MobiDB-lite"/>
    </source>
</evidence>
<protein>
    <submittedName>
        <fullName evidence="2">10730_t:CDS:1</fullName>
    </submittedName>
</protein>
<sequence>EKIRRKNEEIGKEEIIEVEREQKSGKQQDARNKGKESENGKAEVANTKGERYERRGENEAENKVGEQTQQAVIEQERK</sequence>
<name>A0A9N9H1H3_9GLOM</name>
<evidence type="ECO:0000313" key="2">
    <source>
        <dbReference type="EMBL" id="CAG8649734.1"/>
    </source>
</evidence>
<dbReference type="AlphaFoldDB" id="A0A9N9H1H3"/>